<protein>
    <recommendedName>
        <fullName evidence="4">Peptidoglycan-binding protein</fullName>
    </recommendedName>
</protein>
<feature type="signal peptide" evidence="1">
    <location>
        <begin position="1"/>
        <end position="19"/>
    </location>
</feature>
<dbReference type="InterPro" id="IPR005534">
    <property type="entry name" value="Curli_assmbl/transp-comp_CsgG"/>
</dbReference>
<name>A0ABP7TZ79_9BURK</name>
<dbReference type="Proteomes" id="UP001501353">
    <property type="component" value="Unassembled WGS sequence"/>
</dbReference>
<reference evidence="3" key="1">
    <citation type="journal article" date="2019" name="Int. J. Syst. Evol. Microbiol.">
        <title>The Global Catalogue of Microorganisms (GCM) 10K type strain sequencing project: providing services to taxonomists for standard genome sequencing and annotation.</title>
        <authorList>
            <consortium name="The Broad Institute Genomics Platform"/>
            <consortium name="The Broad Institute Genome Sequencing Center for Infectious Disease"/>
            <person name="Wu L."/>
            <person name="Ma J."/>
        </authorList>
    </citation>
    <scope>NUCLEOTIDE SEQUENCE [LARGE SCALE GENOMIC DNA]</scope>
    <source>
        <strain evidence="3">JCM 16673</strain>
    </source>
</reference>
<comment type="caution">
    <text evidence="2">The sequence shown here is derived from an EMBL/GenBank/DDBJ whole genome shotgun (WGS) entry which is preliminary data.</text>
</comment>
<keyword evidence="1" id="KW-0732">Signal</keyword>
<sequence length="268" mass="27226">MNYLFAGVALASLTLTGCAGTMPTIGDTSAKTVATGSTSGASSQGANTALEHCSKSIGTLSILEDEHQPWFYQFRQQYQLQSTIPLLRMLVQQSNCFVVVERGKAMASMQNERALAASGELRSTSKMGKGQMVAADYTITPSITFSEKGTGGLGALAGGLLGSVGAIVGGSMKSNEASTTLLMTDNRSGVQLAAAEGSAKNWDFGVVGGVLGGLGGAGASGFSNTPQGKVLAAAFMDSYNQLVKATRNYSAQSVSGGLGNGGNLPVGQ</sequence>
<dbReference type="Pfam" id="PF03783">
    <property type="entry name" value="CsgG"/>
    <property type="match status" value="1"/>
</dbReference>
<gene>
    <name evidence="2" type="ORF">GCM10022212_35790</name>
</gene>
<proteinExistence type="predicted"/>
<evidence type="ECO:0000313" key="2">
    <source>
        <dbReference type="EMBL" id="GAA4033478.1"/>
    </source>
</evidence>
<evidence type="ECO:0008006" key="4">
    <source>
        <dbReference type="Google" id="ProtNLM"/>
    </source>
</evidence>
<dbReference type="EMBL" id="BAAAZE010000014">
    <property type="protein sequence ID" value="GAA4033478.1"/>
    <property type="molecule type" value="Genomic_DNA"/>
</dbReference>
<organism evidence="2 3">
    <name type="scientific">Actimicrobium antarcticum</name>
    <dbReference type="NCBI Taxonomy" id="1051899"/>
    <lineage>
        <taxon>Bacteria</taxon>
        <taxon>Pseudomonadati</taxon>
        <taxon>Pseudomonadota</taxon>
        <taxon>Betaproteobacteria</taxon>
        <taxon>Burkholderiales</taxon>
        <taxon>Oxalobacteraceae</taxon>
        <taxon>Actimicrobium</taxon>
    </lineage>
</organism>
<keyword evidence="3" id="KW-1185">Reference proteome</keyword>
<evidence type="ECO:0000313" key="3">
    <source>
        <dbReference type="Proteomes" id="UP001501353"/>
    </source>
</evidence>
<feature type="chain" id="PRO_5045392626" description="Peptidoglycan-binding protein" evidence="1">
    <location>
        <begin position="20"/>
        <end position="268"/>
    </location>
</feature>
<evidence type="ECO:0000256" key="1">
    <source>
        <dbReference type="SAM" id="SignalP"/>
    </source>
</evidence>
<dbReference type="RefSeq" id="WP_344765471.1">
    <property type="nucleotide sequence ID" value="NZ_BAAAZE010000014.1"/>
</dbReference>
<accession>A0ABP7TZ79</accession>